<feature type="region of interest" description="Disordered" evidence="1">
    <location>
        <begin position="67"/>
        <end position="143"/>
    </location>
</feature>
<evidence type="ECO:0000313" key="2">
    <source>
        <dbReference type="EMBL" id="KAJ1090207.1"/>
    </source>
</evidence>
<reference evidence="2" key="1">
    <citation type="journal article" date="2022" name="bioRxiv">
        <title>Sequencing and chromosome-scale assembly of the giantPleurodeles waltlgenome.</title>
        <authorList>
            <person name="Brown T."/>
            <person name="Elewa A."/>
            <person name="Iarovenko S."/>
            <person name="Subramanian E."/>
            <person name="Araus A.J."/>
            <person name="Petzold A."/>
            <person name="Susuki M."/>
            <person name="Suzuki K.-i.T."/>
            <person name="Hayashi T."/>
            <person name="Toyoda A."/>
            <person name="Oliveira C."/>
            <person name="Osipova E."/>
            <person name="Leigh N.D."/>
            <person name="Simon A."/>
            <person name="Yun M.H."/>
        </authorList>
    </citation>
    <scope>NUCLEOTIDE SEQUENCE</scope>
    <source>
        <strain evidence="2">20211129_DDA</strain>
        <tissue evidence="2">Liver</tissue>
    </source>
</reference>
<evidence type="ECO:0000313" key="3">
    <source>
        <dbReference type="Proteomes" id="UP001066276"/>
    </source>
</evidence>
<dbReference type="AlphaFoldDB" id="A0AAV7LF32"/>
<gene>
    <name evidence="2" type="ORF">NDU88_003342</name>
</gene>
<protein>
    <submittedName>
        <fullName evidence="2">Uncharacterized protein</fullName>
    </submittedName>
</protein>
<organism evidence="2 3">
    <name type="scientific">Pleurodeles waltl</name>
    <name type="common">Iberian ribbed newt</name>
    <dbReference type="NCBI Taxonomy" id="8319"/>
    <lineage>
        <taxon>Eukaryota</taxon>
        <taxon>Metazoa</taxon>
        <taxon>Chordata</taxon>
        <taxon>Craniata</taxon>
        <taxon>Vertebrata</taxon>
        <taxon>Euteleostomi</taxon>
        <taxon>Amphibia</taxon>
        <taxon>Batrachia</taxon>
        <taxon>Caudata</taxon>
        <taxon>Salamandroidea</taxon>
        <taxon>Salamandridae</taxon>
        <taxon>Pleurodelinae</taxon>
        <taxon>Pleurodeles</taxon>
    </lineage>
</organism>
<accession>A0AAV7LF32</accession>
<name>A0AAV7LF32_PLEWA</name>
<dbReference type="EMBL" id="JANPWB010000015">
    <property type="protein sequence ID" value="KAJ1090207.1"/>
    <property type="molecule type" value="Genomic_DNA"/>
</dbReference>
<dbReference type="Proteomes" id="UP001066276">
    <property type="component" value="Chromosome 11"/>
</dbReference>
<comment type="caution">
    <text evidence="2">The sequence shown here is derived from an EMBL/GenBank/DDBJ whole genome shotgun (WGS) entry which is preliminary data.</text>
</comment>
<sequence>MFAPSSVLKRGTAPSVFASPGLLGPVFLYRASAGCTWGFLLVFSPAVGCSCGTPIAPDLRPHSGSPAVYLSGTEATSPGGWRARRSDAPRPGTHSNFGTRSRGVAPGRRRPAPAPPPASTLGRSRQRARLPDRSAAPHRQQQRGWPLGRGYFYRITHWPLLGKRFMRPPSSAAQPRPLRQGVIVIEI</sequence>
<evidence type="ECO:0000256" key="1">
    <source>
        <dbReference type="SAM" id="MobiDB-lite"/>
    </source>
</evidence>
<keyword evidence="3" id="KW-1185">Reference proteome</keyword>
<proteinExistence type="predicted"/>